<dbReference type="SUPFAM" id="SSF56672">
    <property type="entry name" value="DNA/RNA polymerases"/>
    <property type="match status" value="2"/>
</dbReference>
<dbReference type="SUPFAM" id="SSF53098">
    <property type="entry name" value="Ribonuclease H-like"/>
    <property type="match status" value="1"/>
</dbReference>
<accession>A0AAE9CDD9</accession>
<protein>
    <submittedName>
        <fullName evidence="4">Intein-containing DNA polymerase</fullName>
    </submittedName>
</protein>
<sequence length="1062" mass="119155">MKNFERLFLDTETFSGVDLKKVGAYAYAEHPTTEIMICTYAIDEGRVQTWDATESPTMPRELRKALRQVSRKKAKIVMANGLLFDRLVIREKWGIDLPVSQIEDTMIMAFRHALPGSLDMQCQVLGVDAEHAKDKAGKALIKRFCKPTPKTYKIRRYTRETHPEEWAKFLRYAALDIIAMREVYWRIPDWGNTPKEDEILLIDQLINDRGFYVDVDLANAAIKAVQAHKEELKEEAWERFGGKLTGNDFLPALRDLAPAFTIHNAQKSTLNDLLEDPDFPDEGKVLIEMRLGASSTASTKYNPLVNGLSADGRRRGCLQYGGAKRTLRWAGKGFQPQNLARGEYSDDHEGKIKRREGESDVAFWVRSHMLTNGINSLLRGTAHWAYDISKLTASTVRGCIIPAKGKKFVVADYSNVEGRGLAWIAGEKTALMVFKAGRDIYCETAGKMFGLDPDYIKANRKDLRQIGKACLHRHTQVLTDGGFKDIMAVTSTDKVWNGEKWVSTKGAHLMGWKPVIDVDGVLMTEDHKILTHSWKEARQLVSDRCTMARALARGMDAWLSCANYQNDRGTDNCWPNVIAERCQDASGMTTSEGVKHPNATSAQLKRQSGIVNSIFATMTQCQTMRTERGCSTGCQRQYHERQTPAPKGIKTTAVVGLPYVTNGREIKGRFFSTFKRWTAGIIQTSKWTGSIQTATMSLETFGLSAVRKTAVTGAACPSFSESTMKPLPALLNWNGKLTYCEPVYDLIDVEDGNRFLIASKSGFLVAHNCELGLGYGGGVAAFLQFAKNLGLDLYAMADVMKGTFPNHIWAAAKRGYEYARINEAKRPPKPGKKDERPTYILPKNVWLTCDAIKRMWREAHPKTVAFWAELEDAVLCAIRNPGKAYWAGATVRPDGRKALKIVRTKAKHDPTFDEERDDPNAAGWWLKIELPSGRIMSYPGIALSVTTEIDEDTGKKRTSTRIKYQGENQTTRQWGFQYTYGGKLTENIVQALCRDILAWSMPGVEAAGYEIVLSVHDELITEVPDTDDYTTEELCALMCDLPIWAKGFPLAAEGDIMYRYRK</sequence>
<evidence type="ECO:0000313" key="5">
    <source>
        <dbReference type="Proteomes" id="UP000827404"/>
    </source>
</evidence>
<dbReference type="Gene3D" id="1.10.150.20">
    <property type="entry name" value="5' to 3' exonuclease, C-terminal subdomain"/>
    <property type="match status" value="1"/>
</dbReference>
<keyword evidence="5" id="KW-1185">Reference proteome</keyword>
<gene>
    <name evidence="4" type="ORF">PUBBUKKERS_42</name>
</gene>
<dbReference type="GO" id="GO:0039693">
    <property type="term" value="P:viral DNA genome replication"/>
    <property type="evidence" value="ECO:0007669"/>
    <property type="project" value="UniProtKB-KW"/>
</dbReference>
<evidence type="ECO:0000256" key="2">
    <source>
        <dbReference type="ARBA" id="ARBA00023109"/>
    </source>
</evidence>
<feature type="domain" description="DNA-directed DNA polymerase family A palm" evidence="3">
    <location>
        <begin position="393"/>
        <end position="1027"/>
    </location>
</feature>
<evidence type="ECO:0000256" key="1">
    <source>
        <dbReference type="ARBA" id="ARBA00022705"/>
    </source>
</evidence>
<dbReference type="PROSITE" id="PS50818">
    <property type="entry name" value="INTEIN_C_TER"/>
    <property type="match status" value="1"/>
</dbReference>
<dbReference type="Pfam" id="PF00476">
    <property type="entry name" value="DNA_pol_A"/>
    <property type="match status" value="1"/>
</dbReference>
<dbReference type="GO" id="GO:0006261">
    <property type="term" value="P:DNA-templated DNA replication"/>
    <property type="evidence" value="ECO:0007669"/>
    <property type="project" value="InterPro"/>
</dbReference>
<dbReference type="InterPro" id="IPR002298">
    <property type="entry name" value="DNA_polymerase_A"/>
</dbReference>
<dbReference type="PANTHER" id="PTHR10133:SF27">
    <property type="entry name" value="DNA POLYMERASE NU"/>
    <property type="match status" value="1"/>
</dbReference>
<dbReference type="InterPro" id="IPR030934">
    <property type="entry name" value="Intein_C"/>
</dbReference>
<dbReference type="SMART" id="SM00482">
    <property type="entry name" value="POLAc"/>
    <property type="match status" value="1"/>
</dbReference>
<dbReference type="GO" id="GO:0003887">
    <property type="term" value="F:DNA-directed DNA polymerase activity"/>
    <property type="evidence" value="ECO:0007669"/>
    <property type="project" value="InterPro"/>
</dbReference>
<reference evidence="4 5" key="1">
    <citation type="submission" date="2021-10" db="EMBL/GenBank/DDBJ databases">
        <authorList>
            <person name="Bell A.B."/>
            <person name="Folsom P.F."/>
            <person name="Newey C.N."/>
            <person name="Brown H.B."/>
            <person name="Harris E.H."/>
            <person name="Grose J.H."/>
        </authorList>
    </citation>
    <scope>NUCLEOTIDE SEQUENCE [LARGE SCALE GENOMIC DNA]</scope>
</reference>
<evidence type="ECO:0000259" key="3">
    <source>
        <dbReference type="SMART" id="SM00482"/>
    </source>
</evidence>
<name>A0AAE9CDD9_9CAUD</name>
<dbReference type="GO" id="GO:0006302">
    <property type="term" value="P:double-strand break repair"/>
    <property type="evidence" value="ECO:0007669"/>
    <property type="project" value="TreeGrafter"/>
</dbReference>
<dbReference type="GO" id="GO:0003677">
    <property type="term" value="F:DNA binding"/>
    <property type="evidence" value="ECO:0007669"/>
    <property type="project" value="InterPro"/>
</dbReference>
<organism evidence="4 5">
    <name type="scientific">Escherichia phage vB_EcoD_Pubbukkers</name>
    <dbReference type="NCBI Taxonomy" id="2894793"/>
    <lineage>
        <taxon>Viruses</taxon>
        <taxon>Duplodnaviria</taxon>
        <taxon>Heunggongvirae</taxon>
        <taxon>Uroviricota</taxon>
        <taxon>Caudoviricetes</taxon>
        <taxon>Dhillonvirus</taxon>
        <taxon>Dhillonvirus pubbukkers</taxon>
    </lineage>
</organism>
<dbReference type="InterPro" id="IPR043502">
    <property type="entry name" value="DNA/RNA_pol_sf"/>
</dbReference>
<keyword evidence="2" id="KW-1194">Viral DNA replication</keyword>
<dbReference type="Proteomes" id="UP000827404">
    <property type="component" value="Segment"/>
</dbReference>
<dbReference type="InterPro" id="IPR012337">
    <property type="entry name" value="RNaseH-like_sf"/>
</dbReference>
<evidence type="ECO:0000313" key="4">
    <source>
        <dbReference type="EMBL" id="UGO50011.1"/>
    </source>
</evidence>
<dbReference type="Gene3D" id="3.30.70.370">
    <property type="match status" value="1"/>
</dbReference>
<dbReference type="PANTHER" id="PTHR10133">
    <property type="entry name" value="DNA POLYMERASE I"/>
    <property type="match status" value="1"/>
</dbReference>
<dbReference type="EMBL" id="OK499988">
    <property type="protein sequence ID" value="UGO50011.1"/>
    <property type="molecule type" value="Genomic_DNA"/>
</dbReference>
<keyword evidence="1" id="KW-0235">DNA replication</keyword>
<dbReference type="InterPro" id="IPR001098">
    <property type="entry name" value="DNA-dir_DNA_pol_A_palm_dom"/>
</dbReference>
<proteinExistence type="predicted"/>